<name>A0ABU4ZNN6_9HYPH</name>
<keyword evidence="3" id="KW-1185">Reference proteome</keyword>
<dbReference type="Proteomes" id="UP001276840">
    <property type="component" value="Unassembled WGS sequence"/>
</dbReference>
<feature type="signal peptide" evidence="1">
    <location>
        <begin position="1"/>
        <end position="24"/>
    </location>
</feature>
<accession>A0ABU4ZNN6</accession>
<reference evidence="2 3" key="1">
    <citation type="submission" date="2023-08" db="EMBL/GenBank/DDBJ databases">
        <title>Implementing the SeqCode for naming new Mesorhizobium species isolated from Vachellia karroo root nodules.</title>
        <authorList>
            <person name="Van Lill M."/>
        </authorList>
    </citation>
    <scope>NUCLEOTIDE SEQUENCE [LARGE SCALE GENOMIC DNA]</scope>
    <source>
        <strain evidence="2 3">MSK 1335</strain>
    </source>
</reference>
<organism evidence="2 3">
    <name type="scientific">Mesorhizobium montanum</name>
    <dbReference type="NCBI Taxonomy" id="3072323"/>
    <lineage>
        <taxon>Bacteria</taxon>
        <taxon>Pseudomonadati</taxon>
        <taxon>Pseudomonadota</taxon>
        <taxon>Alphaproteobacteria</taxon>
        <taxon>Hyphomicrobiales</taxon>
        <taxon>Phyllobacteriaceae</taxon>
        <taxon>Mesorhizobium</taxon>
    </lineage>
</organism>
<gene>
    <name evidence="2" type="ORF">RFM68_20775</name>
</gene>
<protein>
    <submittedName>
        <fullName evidence="2">Uncharacterized protein</fullName>
    </submittedName>
</protein>
<sequence length="59" mass="6535">MKRTMKRRALAVSLSALFHGMLLTALQAETLGEDVNKNPMALIVYLKTQKKFSQGISIA</sequence>
<feature type="chain" id="PRO_5046551300" evidence="1">
    <location>
        <begin position="25"/>
        <end position="59"/>
    </location>
</feature>
<evidence type="ECO:0000313" key="2">
    <source>
        <dbReference type="EMBL" id="MDX8526940.1"/>
    </source>
</evidence>
<dbReference type="RefSeq" id="WP_320234877.1">
    <property type="nucleotide sequence ID" value="NZ_JAVIJF010000015.1"/>
</dbReference>
<comment type="caution">
    <text evidence="2">The sequence shown here is derived from an EMBL/GenBank/DDBJ whole genome shotgun (WGS) entry which is preliminary data.</text>
</comment>
<evidence type="ECO:0000256" key="1">
    <source>
        <dbReference type="SAM" id="SignalP"/>
    </source>
</evidence>
<evidence type="ECO:0000313" key="3">
    <source>
        <dbReference type="Proteomes" id="UP001276840"/>
    </source>
</evidence>
<dbReference type="EMBL" id="JAVIJF010000015">
    <property type="protein sequence ID" value="MDX8526940.1"/>
    <property type="molecule type" value="Genomic_DNA"/>
</dbReference>
<proteinExistence type="predicted"/>
<keyword evidence="1" id="KW-0732">Signal</keyword>